<dbReference type="CDD" id="cd18606">
    <property type="entry name" value="ABC_6TM_YOR1_D2_like"/>
    <property type="match status" value="1"/>
</dbReference>
<dbReference type="CDD" id="cd03244">
    <property type="entry name" value="ABCC_MRP_domain2"/>
    <property type="match status" value="1"/>
</dbReference>
<dbReference type="PANTHER" id="PTHR24223:SF415">
    <property type="entry name" value="FI20190P1"/>
    <property type="match status" value="1"/>
</dbReference>
<feature type="domain" description="ABC transporter" evidence="11">
    <location>
        <begin position="962"/>
        <end position="1199"/>
    </location>
</feature>
<dbReference type="SMART" id="SM00382">
    <property type="entry name" value="AAA"/>
    <property type="match status" value="2"/>
</dbReference>
<evidence type="ECO:0000259" key="11">
    <source>
        <dbReference type="PROSITE" id="PS50893"/>
    </source>
</evidence>
<dbReference type="PROSITE" id="PS50929">
    <property type="entry name" value="ABC_TM1F"/>
    <property type="match status" value="2"/>
</dbReference>
<dbReference type="GO" id="GO:0016887">
    <property type="term" value="F:ATP hydrolysis activity"/>
    <property type="evidence" value="ECO:0007669"/>
    <property type="project" value="InterPro"/>
</dbReference>
<name>A0A1E3I1H7_9TREE</name>
<protein>
    <submittedName>
        <fullName evidence="13">Uncharacterized protein</fullName>
    </submittedName>
</protein>
<evidence type="ECO:0000256" key="8">
    <source>
        <dbReference type="ARBA" id="ARBA00023136"/>
    </source>
</evidence>
<feature type="transmembrane region" description="Helical" evidence="10">
    <location>
        <begin position="45"/>
        <end position="66"/>
    </location>
</feature>
<feature type="transmembrane region" description="Helical" evidence="10">
    <location>
        <begin position="900"/>
        <end position="920"/>
    </location>
</feature>
<dbReference type="Gene3D" id="3.40.50.300">
    <property type="entry name" value="P-loop containing nucleotide triphosphate hydrolases"/>
    <property type="match status" value="2"/>
</dbReference>
<dbReference type="OrthoDB" id="2563870at2759"/>
<feature type="domain" description="ABC transmembrane type-1" evidence="12">
    <location>
        <begin position="5"/>
        <end position="292"/>
    </location>
</feature>
<dbReference type="CDD" id="cd18597">
    <property type="entry name" value="ABC_6TM_YOR1_D1_like"/>
    <property type="match status" value="1"/>
</dbReference>
<dbReference type="InterPro" id="IPR027417">
    <property type="entry name" value="P-loop_NTPase"/>
</dbReference>
<dbReference type="Pfam" id="PF00664">
    <property type="entry name" value="ABC_membrane"/>
    <property type="match status" value="2"/>
</dbReference>
<dbReference type="SUPFAM" id="SSF90123">
    <property type="entry name" value="ABC transporter transmembrane region"/>
    <property type="match status" value="2"/>
</dbReference>
<feature type="compositionally biased region" description="Basic and acidic residues" evidence="9">
    <location>
        <begin position="329"/>
        <end position="340"/>
    </location>
</feature>
<feature type="domain" description="ABC transmembrane type-1" evidence="12">
    <location>
        <begin position="647"/>
        <end position="923"/>
    </location>
</feature>
<dbReference type="PROSITE" id="PS50893">
    <property type="entry name" value="ABC_TRANSPORTER_2"/>
    <property type="match status" value="2"/>
</dbReference>
<gene>
    <name evidence="13" type="ORF">L198_07702</name>
</gene>
<dbReference type="Proteomes" id="UP000094819">
    <property type="component" value="Unassembled WGS sequence"/>
</dbReference>
<dbReference type="Gene3D" id="1.20.1560.10">
    <property type="entry name" value="ABC transporter type 1, transmembrane domain"/>
    <property type="match status" value="2"/>
</dbReference>
<feature type="transmembrane region" description="Helical" evidence="10">
    <location>
        <begin position="756"/>
        <end position="774"/>
    </location>
</feature>
<dbReference type="InterPro" id="IPR003439">
    <property type="entry name" value="ABC_transporter-like_ATP-bd"/>
</dbReference>
<keyword evidence="7 10" id="KW-1133">Transmembrane helix</keyword>
<keyword evidence="2" id="KW-0813">Transport</keyword>
<keyword evidence="6" id="KW-0067">ATP-binding</keyword>
<proteinExistence type="predicted"/>
<evidence type="ECO:0000256" key="5">
    <source>
        <dbReference type="ARBA" id="ARBA00022741"/>
    </source>
</evidence>
<comment type="caution">
    <text evidence="13">The sequence shown here is derived from an EMBL/GenBank/DDBJ whole genome shotgun (WGS) entry which is preliminary data.</text>
</comment>
<accession>A0A1E3I1H7</accession>
<dbReference type="SUPFAM" id="SSF52540">
    <property type="entry name" value="P-loop containing nucleoside triphosphate hydrolases"/>
    <property type="match status" value="2"/>
</dbReference>
<evidence type="ECO:0000259" key="12">
    <source>
        <dbReference type="PROSITE" id="PS50929"/>
    </source>
</evidence>
<keyword evidence="8 10" id="KW-0472">Membrane</keyword>
<feature type="transmembrane region" description="Helical" evidence="10">
    <location>
        <begin position="780"/>
        <end position="799"/>
    </location>
</feature>
<dbReference type="InterPro" id="IPR017871">
    <property type="entry name" value="ABC_transporter-like_CS"/>
</dbReference>
<feature type="region of interest" description="Disordered" evidence="9">
    <location>
        <begin position="329"/>
        <end position="348"/>
    </location>
</feature>
<evidence type="ECO:0000256" key="4">
    <source>
        <dbReference type="ARBA" id="ARBA00022737"/>
    </source>
</evidence>
<evidence type="ECO:0000256" key="1">
    <source>
        <dbReference type="ARBA" id="ARBA00004141"/>
    </source>
</evidence>
<evidence type="ECO:0000256" key="9">
    <source>
        <dbReference type="SAM" id="MobiDB-lite"/>
    </source>
</evidence>
<dbReference type="InterPro" id="IPR050173">
    <property type="entry name" value="ABC_transporter_C-like"/>
</dbReference>
<evidence type="ECO:0000313" key="14">
    <source>
        <dbReference type="Proteomes" id="UP000094819"/>
    </source>
</evidence>
<dbReference type="RefSeq" id="XP_019028307.1">
    <property type="nucleotide sequence ID" value="XM_019179690.1"/>
</dbReference>
<keyword evidence="3 10" id="KW-0812">Transmembrane</keyword>
<feature type="domain" description="ABC transporter" evidence="11">
    <location>
        <begin position="329"/>
        <end position="569"/>
    </location>
</feature>
<dbReference type="FunFam" id="3.40.50.300:FF:000630">
    <property type="entry name" value="ATP-binding cassette (ABC) transporter, putative"/>
    <property type="match status" value="1"/>
</dbReference>
<evidence type="ECO:0000256" key="3">
    <source>
        <dbReference type="ARBA" id="ARBA00022692"/>
    </source>
</evidence>
<dbReference type="GeneID" id="30196913"/>
<dbReference type="Pfam" id="PF00005">
    <property type="entry name" value="ABC_tran"/>
    <property type="match status" value="2"/>
</dbReference>
<evidence type="ECO:0000256" key="7">
    <source>
        <dbReference type="ARBA" id="ARBA00022989"/>
    </source>
</evidence>
<dbReference type="InterPro" id="IPR011527">
    <property type="entry name" value="ABC1_TM_dom"/>
</dbReference>
<dbReference type="PANTHER" id="PTHR24223">
    <property type="entry name" value="ATP-BINDING CASSETTE SUB-FAMILY C"/>
    <property type="match status" value="1"/>
</dbReference>
<dbReference type="GO" id="GO:0016020">
    <property type="term" value="C:membrane"/>
    <property type="evidence" value="ECO:0007669"/>
    <property type="project" value="UniProtKB-SubCell"/>
</dbReference>
<feature type="transmembrane region" description="Helical" evidence="10">
    <location>
        <begin position="868"/>
        <end position="888"/>
    </location>
</feature>
<dbReference type="FunFam" id="1.20.1560.10:FF:000013">
    <property type="entry name" value="ABC transporter C family member 2"/>
    <property type="match status" value="1"/>
</dbReference>
<dbReference type="InterPro" id="IPR036640">
    <property type="entry name" value="ABC1_TM_sf"/>
</dbReference>
<evidence type="ECO:0000256" key="2">
    <source>
        <dbReference type="ARBA" id="ARBA00022448"/>
    </source>
</evidence>
<dbReference type="GO" id="GO:0140359">
    <property type="term" value="F:ABC-type transporter activity"/>
    <property type="evidence" value="ECO:0007669"/>
    <property type="project" value="InterPro"/>
</dbReference>
<dbReference type="CDD" id="cd03250">
    <property type="entry name" value="ABCC_MRP_domain1"/>
    <property type="match status" value="1"/>
</dbReference>
<keyword evidence="5" id="KW-0547">Nucleotide-binding</keyword>
<dbReference type="GO" id="GO:0005524">
    <property type="term" value="F:ATP binding"/>
    <property type="evidence" value="ECO:0007669"/>
    <property type="project" value="UniProtKB-KW"/>
</dbReference>
<feature type="transmembrane region" description="Helical" evidence="10">
    <location>
        <begin position="684"/>
        <end position="708"/>
    </location>
</feature>
<evidence type="ECO:0000256" key="10">
    <source>
        <dbReference type="SAM" id="Phobius"/>
    </source>
</evidence>
<feature type="region of interest" description="Disordered" evidence="9">
    <location>
        <begin position="571"/>
        <end position="612"/>
    </location>
</feature>
<keyword evidence="4" id="KW-0677">Repeat</keyword>
<feature type="transmembrane region" description="Helical" evidence="10">
    <location>
        <begin position="234"/>
        <end position="254"/>
    </location>
</feature>
<dbReference type="EMBL" id="AWGH01000040">
    <property type="protein sequence ID" value="ODN82480.1"/>
    <property type="molecule type" value="Genomic_DNA"/>
</dbReference>
<keyword evidence="14" id="KW-1185">Reference proteome</keyword>
<feature type="region of interest" description="Disordered" evidence="9">
    <location>
        <begin position="937"/>
        <end position="957"/>
    </location>
</feature>
<organism evidence="13 14">
    <name type="scientific">Cryptococcus wingfieldii CBS 7118</name>
    <dbReference type="NCBI Taxonomy" id="1295528"/>
    <lineage>
        <taxon>Eukaryota</taxon>
        <taxon>Fungi</taxon>
        <taxon>Dikarya</taxon>
        <taxon>Basidiomycota</taxon>
        <taxon>Agaricomycotina</taxon>
        <taxon>Tremellomycetes</taxon>
        <taxon>Tremellales</taxon>
        <taxon>Cryptococcaceae</taxon>
        <taxon>Cryptococcus</taxon>
    </lineage>
</organism>
<dbReference type="AlphaFoldDB" id="A0A1E3I1H7"/>
<dbReference type="FunFam" id="3.40.50.300:FF:000997">
    <property type="entry name" value="Multidrug resistance-associated protein 1"/>
    <property type="match status" value="1"/>
</dbReference>
<reference evidence="13 14" key="1">
    <citation type="submission" date="2016-06" db="EMBL/GenBank/DDBJ databases">
        <title>Evolution of pathogenesis and genome organization in the Tremellales.</title>
        <authorList>
            <person name="Cuomo C."/>
            <person name="Litvintseva A."/>
            <person name="Heitman J."/>
            <person name="Chen Y."/>
            <person name="Sun S."/>
            <person name="Springer D."/>
            <person name="Dromer F."/>
            <person name="Young S."/>
            <person name="Zeng Q."/>
            <person name="Chapman S."/>
            <person name="Gujja S."/>
            <person name="Saif S."/>
            <person name="Birren B."/>
        </authorList>
    </citation>
    <scope>NUCLEOTIDE SEQUENCE [LARGE SCALE GENOMIC DNA]</scope>
    <source>
        <strain evidence="13 14">CBS 7118</strain>
    </source>
</reference>
<sequence length="1220" mass="134222">MKAEVLQITAPLVTKILITQLTAAYNYHHDTTSGRSPDDSQRPKSVGYMVGVAFGLWLMLLASSFMSHYTNFETSVMGRELRSALITMIARKSMRLSSGSRLEMTNGRLTTMVSVDCASIESLCPISLDMTSAPISIVLGTALLINNMGYSALVGLGVLALIGPYQTFMFKRISRLRKAQTKVMDSRVRLLSEVLNNIGSVKLYAYEKLWADKIEDMRKEELQKRRSNSVGKSSLNMIVTFIPTLAAIMTYITYSLSGHTLNAAVIFSSLQYFNIMRVPLTMLPQLLSGFSEGTVAVDRLSTLFEAEELDHVIRIDTSSRYGIEARASFQHEEASPDKAGAKAGPDAASNTPFSLKNIDLQIPRGSLVCVVGSVGTGKTALLSGLLNEMKRTEGEVVFGGSVSYVPQHAWVQSGSVRDNVTFSSASGDVDLKRVEEVIGACALRRDVNMWPQGVLTEIGERGITLSGGQRQRICIARAAYSQAPVVLLDDPLSAVDAHVGNHLLHNCILNGPLSHRTRVLVTHHLDMLHHADVILVMGKDEKGDGHIIQQGTYEQLMSATGTFQTLISQFGSTQDSSSSGESEGKDADEEAELIPKDDTEGEETDPSNKGEVKKLVIDEDMAQGTISWTSYRQYAQAIKSWALPPMVMSFLLLAQAATVFNSLFLGFWSENKYPNLRQGEYMAIYGVLGGLMAAFSFGAVFSTFLAAISASYTIFNRAWNGVIRSPTAWHDRNPTGRIINRLSNDVENLDDRVPDLWYLLANAVMSIFGALALILYVYPWIALLFIPVYFFYVLAFIYYRITARDLQRLASLTRSHIYSNFGEQLTGLPVIRAFHQQSRYNRKLEKSVDVEMSTVLCGKMTQSYWMGIRINFMSYLLILFVAIFGVVFRNSVSPSHFGVVLTYVIATSATLTGMIGWAGNFEAKMNSTDRVQAYGELTPEAPPHLPSDPDNSSGPWPSEGAISFQNVELKYRSDLPLVLKGLTFDVPPGEKIGIIGRTGAGKSSIAQALFRTVEIASGKIVIDGRDLRGLGLDTLRQRLSIIPQDTFLFSGTIRENIDPTNTHSDAALNDSLNLIHNVDSSSHLIRAKFGLDATVASEGSNFSAGERQLLALVRALVRGSKVLMLDEATSSVDPETDALIQRIIQSQFSNTTASTFTHRLQTVAYYDRILAMDDGKVAELDTPLNLFDQPGSIFRSLCDKSKITRTELLRIRRDAGLGDH</sequence>
<evidence type="ECO:0000313" key="13">
    <source>
        <dbReference type="EMBL" id="ODN82480.1"/>
    </source>
</evidence>
<dbReference type="PROSITE" id="PS00211">
    <property type="entry name" value="ABC_TRANSPORTER_1"/>
    <property type="match status" value="2"/>
</dbReference>
<dbReference type="InterPro" id="IPR003593">
    <property type="entry name" value="AAA+_ATPase"/>
</dbReference>
<feature type="transmembrane region" description="Helical" evidence="10">
    <location>
        <begin position="148"/>
        <end position="168"/>
    </location>
</feature>
<evidence type="ECO:0000256" key="6">
    <source>
        <dbReference type="ARBA" id="ARBA00022840"/>
    </source>
</evidence>
<comment type="subcellular location">
    <subcellularLocation>
        <location evidence="1">Membrane</location>
        <topology evidence="1">Multi-pass membrane protein</topology>
    </subcellularLocation>
</comment>
<feature type="transmembrane region" description="Helical" evidence="10">
    <location>
        <begin position="641"/>
        <end position="664"/>
    </location>
</feature>